<evidence type="ECO:0000313" key="2">
    <source>
        <dbReference type="Proteomes" id="UP000053097"/>
    </source>
</evidence>
<gene>
    <name evidence="1" type="ORF">X777_02919</name>
</gene>
<name>A0A026WJW6_OOCBI</name>
<evidence type="ECO:0000313" key="1">
    <source>
        <dbReference type="EMBL" id="EZA56300.1"/>
    </source>
</evidence>
<sequence length="69" mass="8033">MTSGYYLQNVCSNIDSNGWLRTKDLGCYTQDGYIYLIGQVRLPIKYQQKNIDRQDIETFLKTNHIATLV</sequence>
<organism evidence="1 2">
    <name type="scientific">Ooceraea biroi</name>
    <name type="common">Clonal raider ant</name>
    <name type="synonym">Cerapachys biroi</name>
    <dbReference type="NCBI Taxonomy" id="2015173"/>
    <lineage>
        <taxon>Eukaryota</taxon>
        <taxon>Metazoa</taxon>
        <taxon>Ecdysozoa</taxon>
        <taxon>Arthropoda</taxon>
        <taxon>Hexapoda</taxon>
        <taxon>Insecta</taxon>
        <taxon>Pterygota</taxon>
        <taxon>Neoptera</taxon>
        <taxon>Endopterygota</taxon>
        <taxon>Hymenoptera</taxon>
        <taxon>Apocrita</taxon>
        <taxon>Aculeata</taxon>
        <taxon>Formicoidea</taxon>
        <taxon>Formicidae</taxon>
        <taxon>Dorylinae</taxon>
        <taxon>Ooceraea</taxon>
    </lineage>
</organism>
<protein>
    <recommendedName>
        <fullName evidence="3">AMP-dependent synthetase/ligase domain-containing protein</fullName>
    </recommendedName>
</protein>
<dbReference type="AlphaFoldDB" id="A0A026WJW6"/>
<dbReference type="EMBL" id="KK107167">
    <property type="protein sequence ID" value="EZA56300.1"/>
    <property type="molecule type" value="Genomic_DNA"/>
</dbReference>
<reference evidence="1 2" key="1">
    <citation type="journal article" date="2014" name="Curr. Biol.">
        <title>The genome of the clonal raider ant Cerapachys biroi.</title>
        <authorList>
            <person name="Oxley P.R."/>
            <person name="Ji L."/>
            <person name="Fetter-Pruneda I."/>
            <person name="McKenzie S.K."/>
            <person name="Li C."/>
            <person name="Hu H."/>
            <person name="Zhang G."/>
            <person name="Kronauer D.J."/>
        </authorList>
    </citation>
    <scope>NUCLEOTIDE SEQUENCE [LARGE SCALE GENOMIC DNA]</scope>
</reference>
<dbReference type="InterPro" id="IPR042099">
    <property type="entry name" value="ANL_N_sf"/>
</dbReference>
<evidence type="ECO:0008006" key="3">
    <source>
        <dbReference type="Google" id="ProtNLM"/>
    </source>
</evidence>
<dbReference type="SUPFAM" id="SSF56801">
    <property type="entry name" value="Acetyl-CoA synthetase-like"/>
    <property type="match status" value="1"/>
</dbReference>
<dbReference type="Gene3D" id="3.40.50.12780">
    <property type="entry name" value="N-terminal domain of ligase-like"/>
    <property type="match status" value="1"/>
</dbReference>
<dbReference type="Proteomes" id="UP000053097">
    <property type="component" value="Unassembled WGS sequence"/>
</dbReference>
<dbReference type="OrthoDB" id="10253869at2759"/>
<proteinExistence type="predicted"/>
<keyword evidence="2" id="KW-1185">Reference proteome</keyword>
<accession>A0A026WJW6</accession>